<dbReference type="InterPro" id="IPR051609">
    <property type="entry name" value="NmrA/Isoflavone_reductase-like"/>
</dbReference>
<reference evidence="4 5" key="1">
    <citation type="journal article" date="2016" name="Mol. Biol. Evol.">
        <title>Comparative Genomics of Early-Diverging Mushroom-Forming Fungi Provides Insights into the Origins of Lignocellulose Decay Capabilities.</title>
        <authorList>
            <person name="Nagy L.G."/>
            <person name="Riley R."/>
            <person name="Tritt A."/>
            <person name="Adam C."/>
            <person name="Daum C."/>
            <person name="Floudas D."/>
            <person name="Sun H."/>
            <person name="Yadav J.S."/>
            <person name="Pangilinan J."/>
            <person name="Larsson K.H."/>
            <person name="Matsuura K."/>
            <person name="Barry K."/>
            <person name="Labutti K."/>
            <person name="Kuo R."/>
            <person name="Ohm R.A."/>
            <person name="Bhattacharya S.S."/>
            <person name="Shirouzu T."/>
            <person name="Yoshinaga Y."/>
            <person name="Martin F.M."/>
            <person name="Grigoriev I.V."/>
            <person name="Hibbett D.S."/>
        </authorList>
    </citation>
    <scope>NUCLEOTIDE SEQUENCE [LARGE SCALE GENOMIC DNA]</scope>
    <source>
        <strain evidence="4 5">HHB12029</strain>
    </source>
</reference>
<dbReference type="Pfam" id="PF05368">
    <property type="entry name" value="NmrA"/>
    <property type="match status" value="1"/>
</dbReference>
<dbReference type="OrthoDB" id="9974981at2759"/>
<dbReference type="Gene3D" id="3.40.50.720">
    <property type="entry name" value="NAD(P)-binding Rossmann-like Domain"/>
    <property type="match status" value="1"/>
</dbReference>
<dbReference type="Gene3D" id="3.90.25.10">
    <property type="entry name" value="UDP-galactose 4-epimerase, domain 1"/>
    <property type="match status" value="1"/>
</dbReference>
<evidence type="ECO:0000313" key="4">
    <source>
        <dbReference type="EMBL" id="KZW01508.1"/>
    </source>
</evidence>
<dbReference type="InParanoid" id="A0A165P1G0"/>
<dbReference type="PANTHER" id="PTHR47706:SF9">
    <property type="entry name" value="NMRA-LIKE DOMAIN-CONTAINING PROTEIN-RELATED"/>
    <property type="match status" value="1"/>
</dbReference>
<feature type="domain" description="NmrA-like" evidence="3">
    <location>
        <begin position="13"/>
        <end position="213"/>
    </location>
</feature>
<dbReference type="Proteomes" id="UP000077266">
    <property type="component" value="Unassembled WGS sequence"/>
</dbReference>
<dbReference type="STRING" id="1314781.A0A165P1G0"/>
<sequence length="288" mass="30782">MSRNEFTTFAVAGVGGLGQYIAAELVAQGATVFALTRGGGNTKIPAGVTERVVDYADSQSVQDALGGVDVLVSALSGSGLRVQPALADAAKKAGVKLFVPSEYGVRTPEITWGFMLAKPKLQQRLKEIGLPYTLFFNGSFSDLGPRFGLDLPNKKATLVGSGTAPVSWTTRPDIGHFIAYILTHLPPSTLDGGIFGVEGSRHTLLEMLALVETTKLSGGKLDITHRDESEVKRAVEEKDIRALDLATIGDYLSILTDEGLCCVGEYDATHLVPDFKPLNLAQAIEKYW</sequence>
<gene>
    <name evidence="4" type="ORF">EXIGLDRAFT_829984</name>
</gene>
<dbReference type="EMBL" id="KV425893">
    <property type="protein sequence ID" value="KZW01508.1"/>
    <property type="molecule type" value="Genomic_DNA"/>
</dbReference>
<evidence type="ECO:0000256" key="1">
    <source>
        <dbReference type="ARBA" id="ARBA00022857"/>
    </source>
</evidence>
<dbReference type="InterPro" id="IPR008030">
    <property type="entry name" value="NmrA-like"/>
</dbReference>
<dbReference type="GO" id="GO:0016491">
    <property type="term" value="F:oxidoreductase activity"/>
    <property type="evidence" value="ECO:0007669"/>
    <property type="project" value="UniProtKB-KW"/>
</dbReference>
<keyword evidence="2" id="KW-0560">Oxidoreductase</keyword>
<keyword evidence="1" id="KW-0521">NADP</keyword>
<dbReference type="PANTHER" id="PTHR47706">
    <property type="entry name" value="NMRA-LIKE FAMILY PROTEIN"/>
    <property type="match status" value="1"/>
</dbReference>
<name>A0A165P1G0_EXIGL</name>
<dbReference type="SUPFAM" id="SSF51735">
    <property type="entry name" value="NAD(P)-binding Rossmann-fold domains"/>
    <property type="match status" value="1"/>
</dbReference>
<organism evidence="4 5">
    <name type="scientific">Exidia glandulosa HHB12029</name>
    <dbReference type="NCBI Taxonomy" id="1314781"/>
    <lineage>
        <taxon>Eukaryota</taxon>
        <taxon>Fungi</taxon>
        <taxon>Dikarya</taxon>
        <taxon>Basidiomycota</taxon>
        <taxon>Agaricomycotina</taxon>
        <taxon>Agaricomycetes</taxon>
        <taxon>Auriculariales</taxon>
        <taxon>Exidiaceae</taxon>
        <taxon>Exidia</taxon>
    </lineage>
</organism>
<dbReference type="AlphaFoldDB" id="A0A165P1G0"/>
<protein>
    <submittedName>
        <fullName evidence="4">NAD(P)-binding protein</fullName>
    </submittedName>
</protein>
<keyword evidence="5" id="KW-1185">Reference proteome</keyword>
<proteinExistence type="predicted"/>
<evidence type="ECO:0000313" key="5">
    <source>
        <dbReference type="Proteomes" id="UP000077266"/>
    </source>
</evidence>
<dbReference type="InterPro" id="IPR036291">
    <property type="entry name" value="NAD(P)-bd_dom_sf"/>
</dbReference>
<accession>A0A165P1G0</accession>
<evidence type="ECO:0000259" key="3">
    <source>
        <dbReference type="Pfam" id="PF05368"/>
    </source>
</evidence>
<evidence type="ECO:0000256" key="2">
    <source>
        <dbReference type="ARBA" id="ARBA00023002"/>
    </source>
</evidence>